<dbReference type="NCBIfam" id="TIGR00256">
    <property type="entry name" value="D-aminoacyl-tRNA deacylase"/>
    <property type="match status" value="1"/>
</dbReference>
<reference evidence="7" key="2">
    <citation type="submission" date="2013-05" db="EMBL/GenBank/DDBJ databases">
        <authorList>
            <person name="Carter J.-M."/>
            <person name="Baker S.C."/>
            <person name="Pink R."/>
            <person name="Carter D.R.F."/>
            <person name="Collins A."/>
            <person name="Tomlin J."/>
            <person name="Gibbs M."/>
            <person name="Breuker C.J."/>
        </authorList>
    </citation>
    <scope>NUCLEOTIDE SEQUENCE</scope>
    <source>
        <tissue evidence="7">Ovary</tissue>
    </source>
</reference>
<evidence type="ECO:0000256" key="1">
    <source>
        <dbReference type="ARBA" id="ARBA00009673"/>
    </source>
</evidence>
<feature type="compositionally biased region" description="Basic and acidic residues" evidence="6">
    <location>
        <begin position="147"/>
        <end position="178"/>
    </location>
</feature>
<organism evidence="7">
    <name type="scientific">Pararge aegeria</name>
    <name type="common">speckled wood butterfly</name>
    <dbReference type="NCBI Taxonomy" id="116150"/>
    <lineage>
        <taxon>Eukaryota</taxon>
        <taxon>Metazoa</taxon>
        <taxon>Ecdysozoa</taxon>
        <taxon>Arthropoda</taxon>
        <taxon>Hexapoda</taxon>
        <taxon>Insecta</taxon>
        <taxon>Pterygota</taxon>
        <taxon>Neoptera</taxon>
        <taxon>Endopterygota</taxon>
        <taxon>Lepidoptera</taxon>
        <taxon>Glossata</taxon>
        <taxon>Ditrysia</taxon>
        <taxon>Papilionoidea</taxon>
        <taxon>Nymphalidae</taxon>
        <taxon>Satyrinae</taxon>
        <taxon>Satyrini</taxon>
        <taxon>Parargina</taxon>
        <taxon>Pararge</taxon>
    </lineage>
</organism>
<proteinExistence type="inferred from homology"/>
<dbReference type="HAMAP" id="MF_00518">
    <property type="entry name" value="Deacylase_Dtd"/>
    <property type="match status" value="1"/>
</dbReference>
<evidence type="ECO:0000256" key="5">
    <source>
        <dbReference type="RuleBase" id="RU003470"/>
    </source>
</evidence>
<reference evidence="7" key="1">
    <citation type="journal article" date="2013" name="BMC Genomics">
        <title>Unscrambling butterfly oogenesis.</title>
        <authorList>
            <person name="Carter J.M."/>
            <person name="Baker S.C."/>
            <person name="Pink R."/>
            <person name="Carter D.R."/>
            <person name="Collins A."/>
            <person name="Tomlin J."/>
            <person name="Gibbs M."/>
            <person name="Breuker C.J."/>
        </authorList>
    </citation>
    <scope>NUCLEOTIDE SEQUENCE</scope>
    <source>
        <tissue evidence="7">Ovary</tissue>
    </source>
</reference>
<keyword evidence="5" id="KW-0820">tRNA-binding</keyword>
<dbReference type="FunFam" id="3.50.80.10:FF:000001">
    <property type="entry name" value="D-aminoacyl-tRNA deacylase"/>
    <property type="match status" value="1"/>
</dbReference>
<dbReference type="Pfam" id="PF02580">
    <property type="entry name" value="Tyr_Deacylase"/>
    <property type="match status" value="1"/>
</dbReference>
<sequence>MKAIIQRVMNAKVSVNGEVVSSIGQGVLVFIGITSTDNDKDMEYMARKLLSIKIFDDEHKKKWKKTLIDNDFEVLCVSQFTLYNTWKGNKPDFHLAMPSEHSKEFYENFIEMLRSKYKPEKVKDGIFGAYMQVDLQNDGPVTLELESPAKTEKPSKKDQSAHVNKTTEEAGDILERQS</sequence>
<dbReference type="PANTHER" id="PTHR10472">
    <property type="entry name" value="D-TYROSYL-TRNA TYR DEACYLASE"/>
    <property type="match status" value="1"/>
</dbReference>
<evidence type="ECO:0000256" key="3">
    <source>
        <dbReference type="ARBA" id="ARBA00047676"/>
    </source>
</evidence>
<dbReference type="GO" id="GO:0005737">
    <property type="term" value="C:cytoplasm"/>
    <property type="evidence" value="ECO:0007669"/>
    <property type="project" value="UniProtKB-SubCell"/>
</dbReference>
<accession>S4P4E0</accession>
<evidence type="ECO:0000256" key="2">
    <source>
        <dbReference type="ARBA" id="ARBA00013056"/>
    </source>
</evidence>
<comment type="catalytic activity">
    <reaction evidence="3">
        <text>glycyl-tRNA(Ala) + H2O = tRNA(Ala) + glycine + H(+)</text>
        <dbReference type="Rhea" id="RHEA:53744"/>
        <dbReference type="Rhea" id="RHEA-COMP:9657"/>
        <dbReference type="Rhea" id="RHEA-COMP:13640"/>
        <dbReference type="ChEBI" id="CHEBI:15377"/>
        <dbReference type="ChEBI" id="CHEBI:15378"/>
        <dbReference type="ChEBI" id="CHEBI:57305"/>
        <dbReference type="ChEBI" id="CHEBI:78442"/>
        <dbReference type="ChEBI" id="CHEBI:78522"/>
        <dbReference type="EC" id="3.1.1.96"/>
    </reaction>
</comment>
<dbReference type="CDD" id="cd00563">
    <property type="entry name" value="Dtyr_deacylase"/>
    <property type="match status" value="1"/>
</dbReference>
<dbReference type="InterPro" id="IPR003732">
    <property type="entry name" value="Daa-tRNA_deacyls_DTD"/>
</dbReference>
<comment type="similarity">
    <text evidence="1 5">Belongs to the DTD family.</text>
</comment>
<evidence type="ECO:0000256" key="4">
    <source>
        <dbReference type="ARBA" id="ARBA00048018"/>
    </source>
</evidence>
<keyword evidence="5" id="KW-0378">Hydrolase</keyword>
<comment type="catalytic activity">
    <reaction evidence="4">
        <text>a D-aminoacyl-tRNA + H2O = a tRNA + a D-alpha-amino acid + H(+)</text>
        <dbReference type="Rhea" id="RHEA:13953"/>
        <dbReference type="Rhea" id="RHEA-COMP:10123"/>
        <dbReference type="Rhea" id="RHEA-COMP:10124"/>
        <dbReference type="ChEBI" id="CHEBI:15377"/>
        <dbReference type="ChEBI" id="CHEBI:15378"/>
        <dbReference type="ChEBI" id="CHEBI:59871"/>
        <dbReference type="ChEBI" id="CHEBI:78442"/>
        <dbReference type="ChEBI" id="CHEBI:79333"/>
        <dbReference type="EC" id="3.1.1.96"/>
    </reaction>
</comment>
<evidence type="ECO:0000256" key="6">
    <source>
        <dbReference type="SAM" id="MobiDB-lite"/>
    </source>
</evidence>
<dbReference type="AlphaFoldDB" id="S4P4E0"/>
<keyword evidence="5" id="KW-0694">RNA-binding</keyword>
<dbReference type="EC" id="3.1.1.96" evidence="2 5"/>
<comment type="subcellular location">
    <subcellularLocation>
        <location evidence="5">Cytoplasm</location>
    </subcellularLocation>
</comment>
<evidence type="ECO:0000313" key="7">
    <source>
        <dbReference type="EMBL" id="JAA86546.1"/>
    </source>
</evidence>
<dbReference type="GO" id="GO:0106026">
    <property type="term" value="F:Gly-tRNA(Ala) deacylase activity"/>
    <property type="evidence" value="ECO:0007669"/>
    <property type="project" value="RHEA"/>
</dbReference>
<dbReference type="GO" id="GO:0051500">
    <property type="term" value="F:D-tyrosyl-tRNA(Tyr) deacylase activity"/>
    <property type="evidence" value="ECO:0007669"/>
    <property type="project" value="TreeGrafter"/>
</dbReference>
<name>S4P4E0_9NEOP</name>
<dbReference type="SUPFAM" id="SSF69500">
    <property type="entry name" value="DTD-like"/>
    <property type="match status" value="1"/>
</dbReference>
<dbReference type="InterPro" id="IPR023509">
    <property type="entry name" value="DTD-like_sf"/>
</dbReference>
<protein>
    <recommendedName>
        <fullName evidence="2 5">D-aminoacyl-tRNA deacylase</fullName>
        <ecNumber evidence="2 5">3.1.1.96</ecNumber>
    </recommendedName>
</protein>
<dbReference type="PANTHER" id="PTHR10472:SF5">
    <property type="entry name" value="D-AMINOACYL-TRNA DEACYLASE 1"/>
    <property type="match status" value="1"/>
</dbReference>
<dbReference type="GO" id="GO:0000049">
    <property type="term" value="F:tRNA binding"/>
    <property type="evidence" value="ECO:0007669"/>
    <property type="project" value="UniProtKB-KW"/>
</dbReference>
<keyword evidence="5" id="KW-0963">Cytoplasm</keyword>
<feature type="region of interest" description="Disordered" evidence="6">
    <location>
        <begin position="146"/>
        <end position="178"/>
    </location>
</feature>
<dbReference type="EMBL" id="GAIX01006014">
    <property type="protein sequence ID" value="JAA86546.1"/>
    <property type="molecule type" value="Transcribed_RNA"/>
</dbReference>
<dbReference type="Gene3D" id="3.50.80.10">
    <property type="entry name" value="D-tyrosyl-tRNA(Tyr) deacylase"/>
    <property type="match status" value="1"/>
</dbReference>